<dbReference type="OrthoDB" id="2906425at2759"/>
<dbReference type="SUPFAM" id="SSF56112">
    <property type="entry name" value="Protein kinase-like (PK-like)"/>
    <property type="match status" value="1"/>
</dbReference>
<dbReference type="InterPro" id="IPR011009">
    <property type="entry name" value="Kinase-like_dom_sf"/>
</dbReference>
<dbReference type="RefSeq" id="XP_002847215.1">
    <property type="nucleotide sequence ID" value="XM_002847169.1"/>
</dbReference>
<dbReference type="GeneID" id="9223821"/>
<dbReference type="HOGENOM" id="CLU_1041977_0_0_1"/>
<gene>
    <name evidence="1" type="ORF">MCYG_04952</name>
</gene>
<evidence type="ECO:0000313" key="2">
    <source>
        <dbReference type="Proteomes" id="UP000002035"/>
    </source>
</evidence>
<dbReference type="Proteomes" id="UP000002035">
    <property type="component" value="Unassembled WGS sequence"/>
</dbReference>
<organism evidence="1 2">
    <name type="scientific">Arthroderma otae (strain ATCC MYA-4605 / CBS 113480)</name>
    <name type="common">Microsporum canis</name>
    <dbReference type="NCBI Taxonomy" id="554155"/>
    <lineage>
        <taxon>Eukaryota</taxon>
        <taxon>Fungi</taxon>
        <taxon>Dikarya</taxon>
        <taxon>Ascomycota</taxon>
        <taxon>Pezizomycotina</taxon>
        <taxon>Eurotiomycetes</taxon>
        <taxon>Eurotiomycetidae</taxon>
        <taxon>Onygenales</taxon>
        <taxon>Arthrodermataceae</taxon>
        <taxon>Microsporum</taxon>
    </lineage>
</organism>
<proteinExistence type="predicted"/>
<reference evidence="2" key="1">
    <citation type="journal article" date="2012" name="MBio">
        <title>Comparative genome analysis of Trichophyton rubrum and related dermatophytes reveals candidate genes involved in infection.</title>
        <authorList>
            <person name="Martinez D.A."/>
            <person name="Oliver B.G."/>
            <person name="Graeser Y."/>
            <person name="Goldberg J.M."/>
            <person name="Li W."/>
            <person name="Martinez-Rossi N.M."/>
            <person name="Monod M."/>
            <person name="Shelest E."/>
            <person name="Barton R.C."/>
            <person name="Birch E."/>
            <person name="Brakhage A.A."/>
            <person name="Chen Z."/>
            <person name="Gurr S.J."/>
            <person name="Heiman D."/>
            <person name="Heitman J."/>
            <person name="Kosti I."/>
            <person name="Rossi A."/>
            <person name="Saif S."/>
            <person name="Samalova M."/>
            <person name="Saunders C.W."/>
            <person name="Shea T."/>
            <person name="Summerbell R.C."/>
            <person name="Xu J."/>
            <person name="Young S."/>
            <person name="Zeng Q."/>
            <person name="Birren B.W."/>
            <person name="Cuomo C.A."/>
            <person name="White T.C."/>
        </authorList>
    </citation>
    <scope>NUCLEOTIDE SEQUENCE [LARGE SCALE GENOMIC DNA]</scope>
    <source>
        <strain evidence="2">ATCC MYA-4605 / CBS 113480</strain>
    </source>
</reference>
<dbReference type="STRING" id="554155.C5FQI0"/>
<name>C5FQI0_ARTOC</name>
<protein>
    <recommendedName>
        <fullName evidence="3">Aminoglycoside phosphotransferase domain-containing protein</fullName>
    </recommendedName>
</protein>
<dbReference type="eggNOG" id="ENOG502RYS9">
    <property type="taxonomic scope" value="Eukaryota"/>
</dbReference>
<sequence length="267" mass="30496">MIFIYRHHLYTPRTTHPYICTSTILQAPASLTSPPASKNNPNPSYPIATRDHPTIPSQVLPSTEPATFLESSLFSRIGPGAKLPSPANVREQGVVQDPTSKDRAAWFHCEVWACSNRRLTYYTYPRSICWTHTINREPLGDIIFTNKNRPPDIPLCCSISRLDTNSSKELSEIPGPFRNSMPGDAEVVFTHGDLCLSNIMISEDSKIVRIIDYWEFCKAEYTAKVNSEWLDLYIPLSLNKPACLEAWEFYTTVSTRHIFWRFVHWEA</sequence>
<dbReference type="VEuPathDB" id="FungiDB:MCYG_04952"/>
<dbReference type="AlphaFoldDB" id="C5FQI0"/>
<dbReference type="EMBL" id="DS995704">
    <property type="protein sequence ID" value="EEQ32133.1"/>
    <property type="molecule type" value="Genomic_DNA"/>
</dbReference>
<accession>C5FQI0</accession>
<keyword evidence="2" id="KW-1185">Reference proteome</keyword>
<evidence type="ECO:0000313" key="1">
    <source>
        <dbReference type="EMBL" id="EEQ32133.1"/>
    </source>
</evidence>
<evidence type="ECO:0008006" key="3">
    <source>
        <dbReference type="Google" id="ProtNLM"/>
    </source>
</evidence>
<dbReference type="Gene3D" id="3.90.1200.10">
    <property type="match status" value="1"/>
</dbReference>